<protein>
    <recommendedName>
        <fullName evidence="1">Heterokaryon incompatibility domain-containing protein</fullName>
    </recommendedName>
</protein>
<dbReference type="GeneID" id="38111059"/>
<evidence type="ECO:0000313" key="3">
    <source>
        <dbReference type="Proteomes" id="UP000256690"/>
    </source>
</evidence>
<dbReference type="RefSeq" id="XP_026608550.1">
    <property type="nucleotide sequence ID" value="XM_026742705.1"/>
</dbReference>
<dbReference type="Proteomes" id="UP000256690">
    <property type="component" value="Unassembled WGS sequence"/>
</dbReference>
<dbReference type="PANTHER" id="PTHR24148">
    <property type="entry name" value="ANKYRIN REPEAT DOMAIN-CONTAINING PROTEIN 39 HOMOLOG-RELATED"/>
    <property type="match status" value="1"/>
</dbReference>
<feature type="domain" description="Heterokaryon incompatibility" evidence="1">
    <location>
        <begin position="64"/>
        <end position="212"/>
    </location>
</feature>
<dbReference type="Pfam" id="PF06985">
    <property type="entry name" value="HET"/>
    <property type="match status" value="1"/>
</dbReference>
<dbReference type="InterPro" id="IPR010730">
    <property type="entry name" value="HET"/>
</dbReference>
<comment type="caution">
    <text evidence="2">The sequence shown here is derived from an EMBL/GenBank/DDBJ whole genome shotgun (WGS) entry which is preliminary data.</text>
</comment>
<keyword evidence="3" id="KW-1185">Reference proteome</keyword>
<evidence type="ECO:0000313" key="2">
    <source>
        <dbReference type="EMBL" id="RDW93367.1"/>
    </source>
</evidence>
<proteinExistence type="predicted"/>
<dbReference type="AlphaFoldDB" id="A0A3D8T483"/>
<gene>
    <name evidence="2" type="ORF">DSM5745_00689</name>
</gene>
<name>A0A3D8T483_9EURO</name>
<dbReference type="EMBL" id="PVWQ01000001">
    <property type="protein sequence ID" value="RDW93367.1"/>
    <property type="molecule type" value="Genomic_DNA"/>
</dbReference>
<evidence type="ECO:0000259" key="1">
    <source>
        <dbReference type="Pfam" id="PF06985"/>
    </source>
</evidence>
<dbReference type="InterPro" id="IPR052895">
    <property type="entry name" value="HetReg/Transcr_Mod"/>
</dbReference>
<dbReference type="OrthoDB" id="4144371at2759"/>
<dbReference type="PANTHER" id="PTHR24148:SF64">
    <property type="entry name" value="HETEROKARYON INCOMPATIBILITY DOMAIN-CONTAINING PROTEIN"/>
    <property type="match status" value="1"/>
</dbReference>
<organism evidence="2 3">
    <name type="scientific">Aspergillus mulundensis</name>
    <dbReference type="NCBI Taxonomy" id="1810919"/>
    <lineage>
        <taxon>Eukaryota</taxon>
        <taxon>Fungi</taxon>
        <taxon>Dikarya</taxon>
        <taxon>Ascomycota</taxon>
        <taxon>Pezizomycotina</taxon>
        <taxon>Eurotiomycetes</taxon>
        <taxon>Eurotiomycetidae</taxon>
        <taxon>Eurotiales</taxon>
        <taxon>Aspergillaceae</taxon>
        <taxon>Aspergillus</taxon>
        <taxon>Aspergillus subgen. Nidulantes</taxon>
    </lineage>
</organism>
<reference evidence="2 3" key="1">
    <citation type="journal article" date="2018" name="IMA Fungus">
        <title>IMA Genome-F 9: Draft genome sequence of Annulohypoxylon stygium, Aspergillus mulundensis, Berkeleyomyces basicola (syn. Thielaviopsis basicola), Ceratocystis smalleyi, two Cercospora beticola strains, Coleophoma cylindrospora, Fusarium fracticaudum, Phialophora cf. hyalina, and Morchella septimelata.</title>
        <authorList>
            <person name="Wingfield B.D."/>
            <person name="Bills G.F."/>
            <person name="Dong Y."/>
            <person name="Huang W."/>
            <person name="Nel W.J."/>
            <person name="Swalarsk-Parry B.S."/>
            <person name="Vaghefi N."/>
            <person name="Wilken P.M."/>
            <person name="An Z."/>
            <person name="de Beer Z.W."/>
            <person name="De Vos L."/>
            <person name="Chen L."/>
            <person name="Duong T.A."/>
            <person name="Gao Y."/>
            <person name="Hammerbacher A."/>
            <person name="Kikkert J.R."/>
            <person name="Li Y."/>
            <person name="Li H."/>
            <person name="Li K."/>
            <person name="Li Q."/>
            <person name="Liu X."/>
            <person name="Ma X."/>
            <person name="Naidoo K."/>
            <person name="Pethybridge S.J."/>
            <person name="Sun J."/>
            <person name="Steenkamp E.T."/>
            <person name="van der Nest M.A."/>
            <person name="van Wyk S."/>
            <person name="Wingfield M.J."/>
            <person name="Xiong C."/>
            <person name="Yue Q."/>
            <person name="Zhang X."/>
        </authorList>
    </citation>
    <scope>NUCLEOTIDE SEQUENCE [LARGE SCALE GENOMIC DNA]</scope>
    <source>
        <strain evidence="2 3">DSM 5745</strain>
    </source>
</reference>
<sequence length="798" mass="89870">MSGPDPETDHGPQQSQQRQPPLYVNIAHFSICSDAECPFETTEETHLLINKQRVDIAERSNAAVALSYAWGHFEHTERLLGHTHEGKPMHVVLGAEWNTGDFSHTLVRLSAEQGGCWIDQLCMPQKDEEEVRKTLSSIPSVYRTLDVVVLFPGAPCKCLREQLDEMNRAKEDGTYEEYMQARPPRIIDTLHDSCMNIIPVSSWFTRVWTRQEMIYARRIKVVWTKVGVSPCAEELDLMDGSELAEELDRFSPFLRLQQREHARSSYDTNYAPIFDKGLWFCLRHALRVGTVLSRQHFLMAIYISAGRLKSAIYKALTRRDSSSDPYEGSKQRALQKSNRHGCAAARTSRGIFLQSAVWAFMFWTRRDEGWTDLTVEHEIYLFFAGEQLTVPPPRYPDLKRNPLRQFLYDLEASSSSARSCTQPKDYVNSVWADCPDYVLRTASMKAKLPTLLDDALSQLRLNHGCAPVTSAPSGVFGAQVSTGLWVPSKYLLEDEVHTDGDVYKPIQSTVSLPITNTGSIPLRLTGQGGISLSDMAVDYETEYGKLSTKAAWEMIHRIARAWSVIQVPNRLSYLTGPTGVRSAREEQAVKENRSVSLSAILHNVKTLAGFLYRTVFKVLIAGGSPLSSKAFAEEANHPGSENENLDREAEFVKKIETSVGDEEPPTDYAWIKKDLDHGHLLYIAVSRALGLWDWQVCRVKGLRLMVSLASDPPCIGFAHPDFFRIWKGRKETVTRTVRVLSGLMYEVVQVPGTGMGGEEAAGEQEQYRVFGVWVPVNRIPKENVYAEVKRGASDAFII</sequence>
<accession>A0A3D8T483</accession>